<gene>
    <name evidence="3" type="ORF">LCGC14_2455930</name>
</gene>
<feature type="region of interest" description="Disordered" evidence="1">
    <location>
        <begin position="215"/>
        <end position="235"/>
    </location>
</feature>
<evidence type="ECO:0000259" key="2">
    <source>
        <dbReference type="Pfam" id="PF04492"/>
    </source>
</evidence>
<dbReference type="Pfam" id="PF04492">
    <property type="entry name" value="Phage_rep_O"/>
    <property type="match status" value="1"/>
</dbReference>
<dbReference type="InterPro" id="IPR036388">
    <property type="entry name" value="WH-like_DNA-bd_sf"/>
</dbReference>
<sequence>MADPSRSDPHLRLAHSLLEQFAVSDFSKRQFKILQFILRLSWGCGKKFAVIPQHGMFGQVGIGHQHIRAELAALVRDQVLWTNEDGTRFGLNKNYDEWRVSRAKGYDPAALTDLIFHNVDMYVKKPGTAEQEAHRAGNVEDIEIVTIWKSVKSMRLSEAKCYDTVTKLREDFPLVNLLKESQKWAASKIQDVLKPTSNVPRQLWNWMSFARDGFPQKKTPQLKGGTAKGVTNDED</sequence>
<dbReference type="InterPro" id="IPR006497">
    <property type="entry name" value="Phage_lambda_VrpO_N"/>
</dbReference>
<dbReference type="Gene3D" id="1.10.10.10">
    <property type="entry name" value="Winged helix-like DNA-binding domain superfamily/Winged helix DNA-binding domain"/>
    <property type="match status" value="1"/>
</dbReference>
<evidence type="ECO:0000256" key="1">
    <source>
        <dbReference type="SAM" id="MobiDB-lite"/>
    </source>
</evidence>
<dbReference type="EMBL" id="LAZR01038118">
    <property type="protein sequence ID" value="KKL20391.1"/>
    <property type="molecule type" value="Genomic_DNA"/>
</dbReference>
<protein>
    <recommendedName>
        <fullName evidence="2">Bacteriophage lambda Replication protein O N-terminal domain-containing protein</fullName>
    </recommendedName>
</protein>
<name>A0A0F9DRV5_9ZZZZ</name>
<dbReference type="AlphaFoldDB" id="A0A0F9DRV5"/>
<dbReference type="GO" id="GO:0006260">
    <property type="term" value="P:DNA replication"/>
    <property type="evidence" value="ECO:0007669"/>
    <property type="project" value="InterPro"/>
</dbReference>
<evidence type="ECO:0000313" key="3">
    <source>
        <dbReference type="EMBL" id="KKL20391.1"/>
    </source>
</evidence>
<comment type="caution">
    <text evidence="3">The sequence shown here is derived from an EMBL/GenBank/DDBJ whole genome shotgun (WGS) entry which is preliminary data.</text>
</comment>
<organism evidence="3">
    <name type="scientific">marine sediment metagenome</name>
    <dbReference type="NCBI Taxonomy" id="412755"/>
    <lineage>
        <taxon>unclassified sequences</taxon>
        <taxon>metagenomes</taxon>
        <taxon>ecological metagenomes</taxon>
    </lineage>
</organism>
<proteinExistence type="predicted"/>
<accession>A0A0F9DRV5</accession>
<reference evidence="3" key="1">
    <citation type="journal article" date="2015" name="Nature">
        <title>Complex archaea that bridge the gap between prokaryotes and eukaryotes.</title>
        <authorList>
            <person name="Spang A."/>
            <person name="Saw J.H."/>
            <person name="Jorgensen S.L."/>
            <person name="Zaremba-Niedzwiedzka K."/>
            <person name="Martijn J."/>
            <person name="Lind A.E."/>
            <person name="van Eijk R."/>
            <person name="Schleper C."/>
            <person name="Guy L."/>
            <person name="Ettema T.J."/>
        </authorList>
    </citation>
    <scope>NUCLEOTIDE SEQUENCE</scope>
</reference>
<feature type="domain" description="Bacteriophage lambda Replication protein O N-terminal" evidence="2">
    <location>
        <begin position="8"/>
        <end position="98"/>
    </location>
</feature>